<evidence type="ECO:0000313" key="4">
    <source>
        <dbReference type="EMBL" id="TDO90061.1"/>
    </source>
</evidence>
<dbReference type="Proteomes" id="UP000295064">
    <property type="component" value="Unassembled WGS sequence"/>
</dbReference>
<dbReference type="OrthoDB" id="9814553at2"/>
<dbReference type="InterPro" id="IPR010982">
    <property type="entry name" value="Lambda_DNA-bd_dom_sf"/>
</dbReference>
<evidence type="ECO:0000256" key="2">
    <source>
        <dbReference type="SAM" id="MobiDB-lite"/>
    </source>
</evidence>
<dbReference type="EMBL" id="SNWX01000010">
    <property type="protein sequence ID" value="TDO90061.1"/>
    <property type="molecule type" value="Genomic_DNA"/>
</dbReference>
<reference evidence="4 5" key="1">
    <citation type="submission" date="2019-03" db="EMBL/GenBank/DDBJ databases">
        <title>Subsurface microbial communities from deep shales in Ohio and West Virginia, USA.</title>
        <authorList>
            <person name="Wrighton K."/>
        </authorList>
    </citation>
    <scope>NUCLEOTIDE SEQUENCE [LARGE SCALE GENOMIC DNA]</scope>
    <source>
        <strain evidence="4 5">MA284_T2</strain>
    </source>
</reference>
<dbReference type="CDD" id="cd00093">
    <property type="entry name" value="HTH_XRE"/>
    <property type="match status" value="1"/>
</dbReference>
<feature type="domain" description="HTH cro/C1-type" evidence="3">
    <location>
        <begin position="7"/>
        <end position="61"/>
    </location>
</feature>
<dbReference type="AlphaFoldDB" id="A0A4R6LRH4"/>
<dbReference type="GO" id="GO:0003700">
    <property type="term" value="F:DNA-binding transcription factor activity"/>
    <property type="evidence" value="ECO:0007669"/>
    <property type="project" value="TreeGrafter"/>
</dbReference>
<feature type="region of interest" description="Disordered" evidence="2">
    <location>
        <begin position="1"/>
        <end position="22"/>
    </location>
</feature>
<dbReference type="Pfam" id="PF01381">
    <property type="entry name" value="HTH_3"/>
    <property type="match status" value="1"/>
</dbReference>
<evidence type="ECO:0000259" key="3">
    <source>
        <dbReference type="PROSITE" id="PS50943"/>
    </source>
</evidence>
<protein>
    <submittedName>
        <fullName evidence="4">Helix-turn-helix protein</fullName>
    </submittedName>
</protein>
<keyword evidence="1" id="KW-0238">DNA-binding</keyword>
<dbReference type="PANTHER" id="PTHR46797">
    <property type="entry name" value="HTH-TYPE TRANSCRIPTIONAL REGULATOR"/>
    <property type="match status" value="1"/>
</dbReference>
<organism evidence="4 5">
    <name type="scientific">Halanaerobium saccharolyticum</name>
    <dbReference type="NCBI Taxonomy" id="43595"/>
    <lineage>
        <taxon>Bacteria</taxon>
        <taxon>Bacillati</taxon>
        <taxon>Bacillota</taxon>
        <taxon>Clostridia</taxon>
        <taxon>Halanaerobiales</taxon>
        <taxon>Halanaerobiaceae</taxon>
        <taxon>Halanaerobium</taxon>
    </lineage>
</organism>
<evidence type="ECO:0000256" key="1">
    <source>
        <dbReference type="ARBA" id="ARBA00023125"/>
    </source>
</evidence>
<dbReference type="InterPro" id="IPR050807">
    <property type="entry name" value="TransReg_Diox_bact_type"/>
</dbReference>
<dbReference type="RefSeq" id="WP_133514925.1">
    <property type="nucleotide sequence ID" value="NZ_SNWX01000010.1"/>
</dbReference>
<dbReference type="InterPro" id="IPR001387">
    <property type="entry name" value="Cro/C1-type_HTH"/>
</dbReference>
<dbReference type="SUPFAM" id="SSF47413">
    <property type="entry name" value="lambda repressor-like DNA-binding domains"/>
    <property type="match status" value="1"/>
</dbReference>
<proteinExistence type="predicted"/>
<dbReference type="GO" id="GO:0003677">
    <property type="term" value="F:DNA binding"/>
    <property type="evidence" value="ECO:0007669"/>
    <property type="project" value="UniProtKB-KW"/>
</dbReference>
<dbReference type="GO" id="GO:0005829">
    <property type="term" value="C:cytosol"/>
    <property type="evidence" value="ECO:0007669"/>
    <property type="project" value="TreeGrafter"/>
</dbReference>
<dbReference type="SMART" id="SM00530">
    <property type="entry name" value="HTH_XRE"/>
    <property type="match status" value="1"/>
</dbReference>
<dbReference type="PANTHER" id="PTHR46797:SF2">
    <property type="entry name" value="TRANSCRIPTIONAL REGULATOR"/>
    <property type="match status" value="1"/>
</dbReference>
<sequence>MNIGKRLKKYRNQRGLSQKRLSNHTGISQSFISSIESNKQSPTITTLERICRALGITIAEFFSEADNAVPDSLRPLLNNARQLSPTQREHLSLFLESLNKNE</sequence>
<gene>
    <name evidence="4" type="ORF">DFR79_11020</name>
</gene>
<accession>A0A4R6LRH4</accession>
<feature type="compositionally biased region" description="Basic residues" evidence="2">
    <location>
        <begin position="1"/>
        <end position="12"/>
    </location>
</feature>
<comment type="caution">
    <text evidence="4">The sequence shown here is derived from an EMBL/GenBank/DDBJ whole genome shotgun (WGS) entry which is preliminary data.</text>
</comment>
<dbReference type="Gene3D" id="1.10.260.40">
    <property type="entry name" value="lambda repressor-like DNA-binding domains"/>
    <property type="match status" value="1"/>
</dbReference>
<dbReference type="PROSITE" id="PS50943">
    <property type="entry name" value="HTH_CROC1"/>
    <property type="match status" value="1"/>
</dbReference>
<name>A0A4R6LRH4_9FIRM</name>
<evidence type="ECO:0000313" key="5">
    <source>
        <dbReference type="Proteomes" id="UP000295064"/>
    </source>
</evidence>